<dbReference type="EMBL" id="KB320756">
    <property type="protein sequence ID" value="ELW64049.1"/>
    <property type="molecule type" value="Genomic_DNA"/>
</dbReference>
<reference evidence="3" key="1">
    <citation type="submission" date="2012-07" db="EMBL/GenBank/DDBJ databases">
        <title>Genome of the Chinese tree shrew, a rising model animal genetically related to primates.</title>
        <authorList>
            <person name="Zhang G."/>
            <person name="Fan Y."/>
            <person name="Yao Y."/>
            <person name="Huang Z."/>
        </authorList>
    </citation>
    <scope>NUCLEOTIDE SEQUENCE [LARGE SCALE GENOMIC DNA]</scope>
</reference>
<keyword evidence="3" id="KW-1185">Reference proteome</keyword>
<evidence type="ECO:0000256" key="1">
    <source>
        <dbReference type="SAM" id="MobiDB-lite"/>
    </source>
</evidence>
<dbReference type="AlphaFoldDB" id="L9KNM2"/>
<dbReference type="InParanoid" id="L9KNM2"/>
<dbReference type="Proteomes" id="UP000011518">
    <property type="component" value="Unassembled WGS sequence"/>
</dbReference>
<name>L9KNM2_TUPCH</name>
<evidence type="ECO:0000313" key="2">
    <source>
        <dbReference type="EMBL" id="ELW64049.1"/>
    </source>
</evidence>
<protein>
    <submittedName>
        <fullName evidence="2">Uncharacterized protein</fullName>
    </submittedName>
</protein>
<accession>L9KNM2</accession>
<organism evidence="2 3">
    <name type="scientific">Tupaia chinensis</name>
    <name type="common">Chinese tree shrew</name>
    <name type="synonym">Tupaia belangeri chinensis</name>
    <dbReference type="NCBI Taxonomy" id="246437"/>
    <lineage>
        <taxon>Eukaryota</taxon>
        <taxon>Metazoa</taxon>
        <taxon>Chordata</taxon>
        <taxon>Craniata</taxon>
        <taxon>Vertebrata</taxon>
        <taxon>Euteleostomi</taxon>
        <taxon>Mammalia</taxon>
        <taxon>Eutheria</taxon>
        <taxon>Euarchontoglires</taxon>
        <taxon>Scandentia</taxon>
        <taxon>Tupaiidae</taxon>
        <taxon>Tupaia</taxon>
    </lineage>
</organism>
<reference evidence="3" key="2">
    <citation type="journal article" date="2013" name="Nat. Commun.">
        <title>Genome of the Chinese tree shrew.</title>
        <authorList>
            <person name="Fan Y."/>
            <person name="Huang Z.Y."/>
            <person name="Cao C.C."/>
            <person name="Chen C.S."/>
            <person name="Chen Y.X."/>
            <person name="Fan D.D."/>
            <person name="He J."/>
            <person name="Hou H.L."/>
            <person name="Hu L."/>
            <person name="Hu X.T."/>
            <person name="Jiang X.T."/>
            <person name="Lai R."/>
            <person name="Lang Y.S."/>
            <person name="Liang B."/>
            <person name="Liao S.G."/>
            <person name="Mu D."/>
            <person name="Ma Y.Y."/>
            <person name="Niu Y.Y."/>
            <person name="Sun X.Q."/>
            <person name="Xia J.Q."/>
            <person name="Xiao J."/>
            <person name="Xiong Z.Q."/>
            <person name="Xu L."/>
            <person name="Yang L."/>
            <person name="Zhang Y."/>
            <person name="Zhao W."/>
            <person name="Zhao X.D."/>
            <person name="Zheng Y.T."/>
            <person name="Zhou J.M."/>
            <person name="Zhu Y.B."/>
            <person name="Zhang G.J."/>
            <person name="Wang J."/>
            <person name="Yao Y.G."/>
        </authorList>
    </citation>
    <scope>NUCLEOTIDE SEQUENCE [LARGE SCALE GENOMIC DNA]</scope>
</reference>
<sequence>MPGSCWQPRVRLRIVCDALSDARRVYTPRRCRSPSRALTSGREPPTEAAIMLCLAVAKVAHRPLRRYLGNPDEPEPAAKRGKHGGRPSSPERERATFTTHSVQFFAEGVCGDRLAGKVADTVSQAFYCLAATTPLPFAPDREGNGNPERGNTGEFWAAISVAPAGSIGL</sequence>
<proteinExistence type="predicted"/>
<evidence type="ECO:0000313" key="3">
    <source>
        <dbReference type="Proteomes" id="UP000011518"/>
    </source>
</evidence>
<feature type="region of interest" description="Disordered" evidence="1">
    <location>
        <begin position="66"/>
        <end position="94"/>
    </location>
</feature>
<gene>
    <name evidence="2" type="ORF">TREES_T100006738</name>
</gene>